<dbReference type="SUPFAM" id="SSF75620">
    <property type="entry name" value="Release factor"/>
    <property type="match status" value="1"/>
</dbReference>
<dbReference type="GO" id="GO:0005737">
    <property type="term" value="C:cytoplasm"/>
    <property type="evidence" value="ECO:0007669"/>
    <property type="project" value="InterPro"/>
</dbReference>
<evidence type="ECO:0000256" key="1">
    <source>
        <dbReference type="ARBA" id="ARBA00010835"/>
    </source>
</evidence>
<dbReference type="Gene3D" id="3.30.70.1660">
    <property type="match status" value="1"/>
</dbReference>
<feature type="domain" description="Prokaryotic-type class I peptide chain release factors" evidence="3">
    <location>
        <begin position="135"/>
        <end position="151"/>
    </location>
</feature>
<dbReference type="InterPro" id="IPR005139">
    <property type="entry name" value="PCRF"/>
</dbReference>
<keyword evidence="2" id="KW-0648">Protein biosynthesis</keyword>
<comment type="similarity">
    <text evidence="1">Belongs to the prokaryotic/mitochondrial release factor family.</text>
</comment>
<evidence type="ECO:0000259" key="3">
    <source>
        <dbReference type="PROSITE" id="PS00745"/>
    </source>
</evidence>
<feature type="non-terminal residue" evidence="4">
    <location>
        <position position="1"/>
    </location>
</feature>
<dbReference type="Gene3D" id="3.30.160.20">
    <property type="match status" value="1"/>
</dbReference>
<accession>A0AAE0BSL5</accession>
<name>A0AAE0BSL5_9CHLO</name>
<dbReference type="EMBL" id="LGRX02033394">
    <property type="protein sequence ID" value="KAK3241428.1"/>
    <property type="molecule type" value="Genomic_DNA"/>
</dbReference>
<evidence type="ECO:0000313" key="5">
    <source>
        <dbReference type="Proteomes" id="UP001190700"/>
    </source>
</evidence>
<comment type="caution">
    <text evidence="4">The sequence shown here is derived from an EMBL/GenBank/DDBJ whole genome shotgun (WGS) entry which is preliminary data.</text>
</comment>
<gene>
    <name evidence="4" type="ORF">CYMTET_48815</name>
</gene>
<evidence type="ECO:0000256" key="2">
    <source>
        <dbReference type="ARBA" id="ARBA00022917"/>
    </source>
</evidence>
<reference evidence="4 5" key="1">
    <citation type="journal article" date="2015" name="Genome Biol. Evol.">
        <title>Comparative Genomics of a Bacterivorous Green Alga Reveals Evolutionary Causalities and Consequences of Phago-Mixotrophic Mode of Nutrition.</title>
        <authorList>
            <person name="Burns J.A."/>
            <person name="Paasch A."/>
            <person name="Narechania A."/>
            <person name="Kim E."/>
        </authorList>
    </citation>
    <scope>NUCLEOTIDE SEQUENCE [LARGE SCALE GENOMIC DNA]</scope>
    <source>
        <strain evidence="4 5">PLY_AMNH</strain>
    </source>
</reference>
<dbReference type="PANTHER" id="PTHR43116">
    <property type="entry name" value="PEPTIDE CHAIN RELEASE FACTOR 2"/>
    <property type="match status" value="1"/>
</dbReference>
<keyword evidence="5" id="KW-1185">Reference proteome</keyword>
<dbReference type="InterPro" id="IPR004374">
    <property type="entry name" value="PrfB"/>
</dbReference>
<organism evidence="4 5">
    <name type="scientific">Cymbomonas tetramitiformis</name>
    <dbReference type="NCBI Taxonomy" id="36881"/>
    <lineage>
        <taxon>Eukaryota</taxon>
        <taxon>Viridiplantae</taxon>
        <taxon>Chlorophyta</taxon>
        <taxon>Pyramimonadophyceae</taxon>
        <taxon>Pyramimonadales</taxon>
        <taxon>Pyramimonadaceae</taxon>
        <taxon>Cymbomonas</taxon>
    </lineage>
</organism>
<evidence type="ECO:0000313" key="4">
    <source>
        <dbReference type="EMBL" id="KAK3241428.1"/>
    </source>
</evidence>
<dbReference type="Pfam" id="PF03462">
    <property type="entry name" value="PCRF"/>
    <property type="match status" value="1"/>
</dbReference>
<sequence length="332" mass="36871">WETQSLLSGPYDTRGAVISIQAGAGGTDAQDWAEMLERMYTRWAERHEFKVQEMDRSPGDEAGIRSVTLEVNGRFVYGLMSAERGTHRLVRLSPFNAKAARQTSFASVEVLPLLDEEVSKDIIVPDAELEITTMRSGGAGGQNVNKVETGVRIKHLPTGLTVKCTQERSQLQNKEIALQLLKAKLLVVAEEQKAADIAEIRGEMVKAEWGQQIRNYVFHPYKMVKDLRTGEEAGDITNVMNGQIDAFQEAFLRYRSQTPSLPSRPYSTPLIAARDIPTLISFDRFVQGCPAIHGRVLCSCCGVKLSARFGTLIRALRSSGEIQTLHMPHRAT</sequence>
<dbReference type="Proteomes" id="UP001190700">
    <property type="component" value="Unassembled WGS sequence"/>
</dbReference>
<dbReference type="PANTHER" id="PTHR43116:SF3">
    <property type="entry name" value="CLASS I PEPTIDE CHAIN RELEASE FACTOR"/>
    <property type="match status" value="1"/>
</dbReference>
<dbReference type="InterPro" id="IPR000352">
    <property type="entry name" value="Pep_chain_release_fac_I"/>
</dbReference>
<dbReference type="Pfam" id="PF00472">
    <property type="entry name" value="RF-1"/>
    <property type="match status" value="1"/>
</dbReference>
<dbReference type="PROSITE" id="PS00745">
    <property type="entry name" value="RF_PROK_I"/>
    <property type="match status" value="1"/>
</dbReference>
<dbReference type="InterPro" id="IPR045853">
    <property type="entry name" value="Pep_chain_release_fac_I_sf"/>
</dbReference>
<dbReference type="SMART" id="SM00937">
    <property type="entry name" value="PCRF"/>
    <property type="match status" value="1"/>
</dbReference>
<protein>
    <recommendedName>
        <fullName evidence="3">Prokaryotic-type class I peptide chain release factors domain-containing protein</fullName>
    </recommendedName>
</protein>
<dbReference type="GO" id="GO:0016149">
    <property type="term" value="F:translation release factor activity, codon specific"/>
    <property type="evidence" value="ECO:0007669"/>
    <property type="project" value="InterPro"/>
</dbReference>
<dbReference type="NCBIfam" id="TIGR00020">
    <property type="entry name" value="prfB"/>
    <property type="match status" value="1"/>
</dbReference>
<proteinExistence type="inferred from homology"/>
<dbReference type="AlphaFoldDB" id="A0AAE0BSL5"/>